<feature type="compositionally biased region" description="Low complexity" evidence="1">
    <location>
        <begin position="272"/>
        <end position="291"/>
    </location>
</feature>
<organism evidence="2 3">
    <name type="scientific">Volvox africanus</name>
    <dbReference type="NCBI Taxonomy" id="51714"/>
    <lineage>
        <taxon>Eukaryota</taxon>
        <taxon>Viridiplantae</taxon>
        <taxon>Chlorophyta</taxon>
        <taxon>core chlorophytes</taxon>
        <taxon>Chlorophyceae</taxon>
        <taxon>CS clade</taxon>
        <taxon>Chlamydomonadales</taxon>
        <taxon>Volvocaceae</taxon>
        <taxon>Volvox</taxon>
    </lineage>
</organism>
<feature type="region of interest" description="Disordered" evidence="1">
    <location>
        <begin position="1"/>
        <end position="447"/>
    </location>
</feature>
<feature type="compositionally biased region" description="Polar residues" evidence="1">
    <location>
        <begin position="124"/>
        <end position="142"/>
    </location>
</feature>
<comment type="caution">
    <text evidence="2">The sequence shown here is derived from an EMBL/GenBank/DDBJ whole genome shotgun (WGS) entry which is preliminary data.</text>
</comment>
<feature type="compositionally biased region" description="Low complexity" evidence="1">
    <location>
        <begin position="419"/>
        <end position="429"/>
    </location>
</feature>
<feature type="compositionally biased region" description="Low complexity" evidence="1">
    <location>
        <begin position="76"/>
        <end position="86"/>
    </location>
</feature>
<reference evidence="2" key="1">
    <citation type="journal article" date="2021" name="Proc. Natl. Acad. Sci. U.S.A.">
        <title>Three genomes in the algal genus Volvox reveal the fate of a haploid sex-determining region after a transition to homothallism.</title>
        <authorList>
            <person name="Yamamoto K."/>
            <person name="Hamaji T."/>
            <person name="Kawai-Toyooka H."/>
            <person name="Matsuzaki R."/>
            <person name="Takahashi F."/>
            <person name="Nishimura Y."/>
            <person name="Kawachi M."/>
            <person name="Noguchi H."/>
            <person name="Minakuchi Y."/>
            <person name="Umen J.G."/>
            <person name="Toyoda A."/>
            <person name="Nozaki H."/>
        </authorList>
    </citation>
    <scope>NUCLEOTIDE SEQUENCE</scope>
    <source>
        <strain evidence="2">NIES-3780</strain>
    </source>
</reference>
<sequence length="952" mass="96849">MDIGDVDGVFDGEGGADSGLPTSVEASNSRLSAGDLPNTSDKGSREDSFTPALLADSSNNYDPELTRAELTPDNITSATSASSGASVRDPNATDPDLGQQGADEPDDGTAMPQVAEGSPEGAQQRVQPSNVTGNPDSSNAESAATAEPSDGSTLAGAGQGFVLQPGEGSGRGDSVVTEVEAEASGSGARGLQPAARDGPRDLPAAVGGDPDGDADRGGAAADTDSNSGADGRIDGQADTSPGGNGPASGLTDSSSTGPARSESTFSTESRPAATDGAGAAGSGTASRSSLAQRVSGSGGSREGSQSSGGAPRRGEASPRRSPTGGSNASRRSSSMVGRTSETIVAEQPAGGVGEGGGVEEDMDGQQSWRPSATGSSSSGRQGNVSYAWRGSSGGGDSGAAATSRQSSSDSPPPRLTVASRSASYSSDPSNVARRISGHYVGQGGVDDGSGGSVGLAVAMIPPPASLPPLGAQPDAASGGGHSSGERFASASYSSPGDIRRQGSQGGGTGGGPNPLPPLPPASSNGGLMGTGERSKPRVVVSAPAGDMRSASGGGATNYAAGDLVALGGGGGRPLPMHLMPTHVQPKGPLDECTVQAASQHVRTVWSTSNICGIRSLPNALSPDFRDRLYEELVQATHRDKTFLAPSHQAQLSYGVEGGPLGMPLSVGQKQVARINPLAGMFTQFEYLPSEYDRVKLSGKYERLRHKLAQTCPQEFVVRATPTSLHGAPAFSEFTYTTDPVDSYPASMHADTDLARSKVVAGPFYPSGRVSTAKVLKGRLDECMMRLCKQLGDDWPNSFLQVFEDRNGSVVVSFQMSTAVQEGDLSSYMNTLCKRNHVVATYQLIKDATRWGLVDEGTGAVFYVMWPPWVRHRYLGPHTAPPPNEEPNGRPGTRGSNSSDEEVEGDSGGSEDVPMGVPVDIGDGSGQSGALSSGSHPLDSHTTPGTQRRAGVY</sequence>
<keyword evidence="3" id="KW-1185">Reference proteome</keyword>
<feature type="compositionally biased region" description="Polar residues" evidence="1">
    <location>
        <begin position="250"/>
        <end position="269"/>
    </location>
</feature>
<dbReference type="Proteomes" id="UP000747399">
    <property type="component" value="Unassembled WGS sequence"/>
</dbReference>
<accession>A0A8J4F0H6</accession>
<dbReference type="PANTHER" id="PTHR40430:SF1">
    <property type="entry name" value="T. BRUCEI SPP.-SPECIFIC PROTEIN"/>
    <property type="match status" value="1"/>
</dbReference>
<dbReference type="PANTHER" id="PTHR40430">
    <property type="entry name" value="T. BRUCEI SPP.-SPECIFIC PROTEIN"/>
    <property type="match status" value="1"/>
</dbReference>
<evidence type="ECO:0000256" key="1">
    <source>
        <dbReference type="SAM" id="MobiDB-lite"/>
    </source>
</evidence>
<name>A0A8J4F0H6_9CHLO</name>
<feature type="compositionally biased region" description="Gly residues" evidence="1">
    <location>
        <begin position="503"/>
        <end position="512"/>
    </location>
</feature>
<gene>
    <name evidence="2" type="ORF">Vafri_8631</name>
</gene>
<feature type="compositionally biased region" description="Polar residues" evidence="1">
    <location>
        <begin position="20"/>
        <end position="41"/>
    </location>
</feature>
<feature type="compositionally biased region" description="Low complexity" evidence="1">
    <location>
        <begin position="398"/>
        <end position="409"/>
    </location>
</feature>
<feature type="region of interest" description="Disordered" evidence="1">
    <location>
        <begin position="876"/>
        <end position="952"/>
    </location>
</feature>
<protein>
    <submittedName>
        <fullName evidence="2">Uncharacterized protein</fullName>
    </submittedName>
</protein>
<feature type="compositionally biased region" description="Polar residues" evidence="1">
    <location>
        <begin position="323"/>
        <end position="342"/>
    </location>
</feature>
<evidence type="ECO:0000313" key="3">
    <source>
        <dbReference type="Proteomes" id="UP000747399"/>
    </source>
</evidence>
<feature type="compositionally biased region" description="Acidic residues" evidence="1">
    <location>
        <begin position="1"/>
        <end position="10"/>
    </location>
</feature>
<feature type="region of interest" description="Disordered" evidence="1">
    <location>
        <begin position="465"/>
        <end position="537"/>
    </location>
</feature>
<dbReference type="EMBL" id="BNCO01000014">
    <property type="protein sequence ID" value="GIL52861.1"/>
    <property type="molecule type" value="Genomic_DNA"/>
</dbReference>
<feature type="compositionally biased region" description="Polar residues" evidence="1">
    <location>
        <begin position="364"/>
        <end position="384"/>
    </location>
</feature>
<evidence type="ECO:0000313" key="2">
    <source>
        <dbReference type="EMBL" id="GIL52861.1"/>
    </source>
</evidence>
<dbReference type="AlphaFoldDB" id="A0A8J4F0H6"/>
<proteinExistence type="predicted"/>